<evidence type="ECO:0000256" key="1">
    <source>
        <dbReference type="SAM" id="MobiDB-lite"/>
    </source>
</evidence>
<evidence type="ECO:0000313" key="2">
    <source>
        <dbReference type="EMBL" id="VUZ93223.1"/>
    </source>
</evidence>
<dbReference type="VEuPathDB" id="PlasmoDB:PVPAM_060009400"/>
<name>A0A564ZNF8_PLAVI</name>
<gene>
    <name evidence="2" type="ORF">PVP01_0120900</name>
</gene>
<dbReference type="Pfam" id="PF05795">
    <property type="entry name" value="Plasmodium_Vir"/>
    <property type="match status" value="1"/>
</dbReference>
<organism evidence="2 3">
    <name type="scientific">Plasmodium vivax</name>
    <name type="common">malaria parasite P. vivax</name>
    <dbReference type="NCBI Taxonomy" id="5855"/>
    <lineage>
        <taxon>Eukaryota</taxon>
        <taxon>Sar</taxon>
        <taxon>Alveolata</taxon>
        <taxon>Apicomplexa</taxon>
        <taxon>Aconoidasida</taxon>
        <taxon>Haemosporida</taxon>
        <taxon>Plasmodiidae</taxon>
        <taxon>Plasmodium</taxon>
        <taxon>Plasmodium (Plasmodium)</taxon>
    </lineage>
</organism>
<feature type="compositionally biased region" description="Basic and acidic residues" evidence="1">
    <location>
        <begin position="266"/>
        <end position="283"/>
    </location>
</feature>
<dbReference type="InterPro" id="IPR008780">
    <property type="entry name" value="Plasmodium_Vir"/>
</dbReference>
<accession>A0A564ZNF8</accession>
<dbReference type="Proteomes" id="UP000220605">
    <property type="component" value="Chromosome 1"/>
</dbReference>
<dbReference type="AlphaFoldDB" id="A0A564ZNF8"/>
<feature type="region of interest" description="Disordered" evidence="1">
    <location>
        <begin position="260"/>
        <end position="289"/>
    </location>
</feature>
<protein>
    <submittedName>
        <fullName evidence="2">VIR protein</fullName>
    </submittedName>
</protein>
<sequence>MGQFLGDEQLNVLHTKVYYESLNNGYKVCEGYDFYNKAEAILNEKNELQDVSKKILNALCYVYTKGSRPYFDTNICNFLYFWLGDILIDKLGHTHFFYEVIYYLFNTLINDENTKICQLPHFYILKEDFKNVKLIFDCSEDYKGYEKQYINLVKFCNSDYKEHLDTHISNYDNFYSKCKVEKLKEPYCTAFEKYFPNSSRDLLSKLKCSLKPNESHHIGLAADNKADVEIAPVRQEIGELPQQAVITTAHAGDTYHAVHPHPNNNDLDRSSSEMNIDSEHLDHSPPSTMKKSIATAASAAGLLVPPFLVYNFTPVRSWINKLLGRNPIYRNPLIERELIENSYQPYHFDSERNRYNISYRPE</sequence>
<proteinExistence type="predicted"/>
<dbReference type="OrthoDB" id="383226at2759"/>
<dbReference type="VEuPathDB" id="PlasmoDB:PVP01_0120900"/>
<dbReference type="VEuPathDB" id="PlasmoDB:PVX_177275"/>
<dbReference type="VEuPathDB" id="PlasmoDB:PVW1_080045900"/>
<evidence type="ECO:0000313" key="3">
    <source>
        <dbReference type="Proteomes" id="UP000220605"/>
    </source>
</evidence>
<dbReference type="EMBL" id="LT635612">
    <property type="protein sequence ID" value="VUZ93223.1"/>
    <property type="molecule type" value="Genomic_DNA"/>
</dbReference>
<reference evidence="3" key="1">
    <citation type="submission" date="2016-07" db="EMBL/GenBank/DDBJ databases">
        <authorList>
            <consortium name="Pathogen Informatics"/>
        </authorList>
    </citation>
    <scope>NUCLEOTIDE SEQUENCE [LARGE SCALE GENOMIC DNA]</scope>
</reference>